<evidence type="ECO:0000313" key="3">
    <source>
        <dbReference type="Proteomes" id="UP000094463"/>
    </source>
</evidence>
<evidence type="ECO:0000313" key="2">
    <source>
        <dbReference type="EMBL" id="AOM83048.1"/>
    </source>
</evidence>
<accession>A0A1D7QVQ8</accession>
<dbReference type="KEGG" id="bbev:BBEV_1687"/>
<name>A0A1D7QVQ8_9BACI</name>
<dbReference type="AlphaFoldDB" id="A0A1D7QVQ8"/>
<dbReference type="RefSeq" id="WP_069365068.1">
    <property type="nucleotide sequence ID" value="NZ_CP012502.1"/>
</dbReference>
<organism evidence="2 3">
    <name type="scientific">Salisediminibacterium beveridgei</name>
    <dbReference type="NCBI Taxonomy" id="632773"/>
    <lineage>
        <taxon>Bacteria</taxon>
        <taxon>Bacillati</taxon>
        <taxon>Bacillota</taxon>
        <taxon>Bacilli</taxon>
        <taxon>Bacillales</taxon>
        <taxon>Bacillaceae</taxon>
        <taxon>Salisediminibacterium</taxon>
    </lineage>
</organism>
<gene>
    <name evidence="2" type="ORF">BBEV_1687</name>
</gene>
<dbReference type="EMBL" id="CP012502">
    <property type="protein sequence ID" value="AOM83048.1"/>
    <property type="molecule type" value="Genomic_DNA"/>
</dbReference>
<feature type="transmembrane region" description="Helical" evidence="1">
    <location>
        <begin position="35"/>
        <end position="56"/>
    </location>
</feature>
<sequence>MTERLKTALLLTLFLVLIPTTVVFAEDNGESTTTLLETPFVIVGFVTLGLLIYYSIRES</sequence>
<reference evidence="2 3" key="1">
    <citation type="submission" date="2015-08" db="EMBL/GenBank/DDBJ databases">
        <title>The complete genome sequence of Bacillus beveridgei MLTeJB.</title>
        <authorList>
            <person name="Hanson T.E."/>
            <person name="Mesa C."/>
            <person name="Basesman S.M."/>
            <person name="Oremland R.S."/>
        </authorList>
    </citation>
    <scope>NUCLEOTIDE SEQUENCE [LARGE SCALE GENOMIC DNA]</scope>
    <source>
        <strain evidence="2 3">MLTeJB</strain>
    </source>
</reference>
<keyword evidence="1" id="KW-0472">Membrane</keyword>
<evidence type="ECO:0000256" key="1">
    <source>
        <dbReference type="SAM" id="Phobius"/>
    </source>
</evidence>
<dbReference type="OrthoDB" id="2974122at2"/>
<proteinExistence type="predicted"/>
<keyword evidence="1" id="KW-1133">Transmembrane helix</keyword>
<dbReference type="Proteomes" id="UP000094463">
    <property type="component" value="Chromosome"/>
</dbReference>
<keyword evidence="3" id="KW-1185">Reference proteome</keyword>
<protein>
    <submittedName>
        <fullName evidence="2">Uncharacterized protein</fullName>
    </submittedName>
</protein>
<keyword evidence="1" id="KW-0812">Transmembrane</keyword>